<keyword evidence="2" id="KW-1133">Transmembrane helix</keyword>
<reference evidence="4 5" key="1">
    <citation type="submission" date="2016-11" db="EMBL/GenBank/DDBJ databases">
        <authorList>
            <person name="Jaros S."/>
            <person name="Januszkiewicz K."/>
            <person name="Wedrychowicz H."/>
        </authorList>
    </citation>
    <scope>NUCLEOTIDE SEQUENCE [LARGE SCALE GENOMIC DNA]</scope>
    <source>
        <strain evidence="4 5">ACAM 239</strain>
    </source>
</reference>
<reference evidence="3 6" key="2">
    <citation type="submission" date="2020-02" db="EMBL/GenBank/DDBJ databases">
        <title>Complete Genome Sequence of Halomonas meridiana strain BAA-801, Isolated from Deep Sea Thermal Vent.</title>
        <authorList>
            <person name="Takahashi Y."/>
            <person name="Takahashi H."/>
            <person name="Galipon J."/>
            <person name="Arakawa K."/>
        </authorList>
    </citation>
    <scope>NUCLEOTIDE SEQUENCE [LARGE SCALE GENOMIC DNA]</scope>
    <source>
        <strain evidence="3 6">Slthf1</strain>
    </source>
</reference>
<dbReference type="RefSeq" id="WP_044629257.1">
    <property type="nucleotide sequence ID" value="NZ_AP022821.1"/>
</dbReference>
<organism evidence="4 5">
    <name type="scientific">Vreelandella aquamarina</name>
    <dbReference type="NCBI Taxonomy" id="77097"/>
    <lineage>
        <taxon>Bacteria</taxon>
        <taxon>Pseudomonadati</taxon>
        <taxon>Pseudomonadota</taxon>
        <taxon>Gammaproteobacteria</taxon>
        <taxon>Oceanospirillales</taxon>
        <taxon>Halomonadaceae</taxon>
        <taxon>Vreelandella</taxon>
    </lineage>
</organism>
<evidence type="ECO:0000256" key="1">
    <source>
        <dbReference type="SAM" id="MobiDB-lite"/>
    </source>
</evidence>
<dbReference type="AlphaFoldDB" id="A0A0D7UZN2"/>
<feature type="compositionally biased region" description="Basic and acidic residues" evidence="1">
    <location>
        <begin position="1"/>
        <end position="23"/>
    </location>
</feature>
<gene>
    <name evidence="3" type="ORF">HMSLTHF_24130</name>
    <name evidence="4" type="ORF">SAMN05878438_2178</name>
</gene>
<accession>A0A0D7UZN2</accession>
<evidence type="ECO:0000313" key="6">
    <source>
        <dbReference type="Proteomes" id="UP000503197"/>
    </source>
</evidence>
<keyword evidence="2" id="KW-0472">Membrane</keyword>
<dbReference type="EMBL" id="AP022821">
    <property type="protein sequence ID" value="BCA92638.1"/>
    <property type="molecule type" value="Genomic_DNA"/>
</dbReference>
<proteinExistence type="predicted"/>
<sequence length="71" mass="7736">MDTRESKTPEEEKEHVLSERIPEDFETSQPQLQPEAKKPANGLHKMLPLVIVIMGIIVAGIVMLGLGNSGG</sequence>
<dbReference type="EMBL" id="FSQX01000001">
    <property type="protein sequence ID" value="SIN67314.1"/>
    <property type="molecule type" value="Genomic_DNA"/>
</dbReference>
<evidence type="ECO:0000313" key="4">
    <source>
        <dbReference type="EMBL" id="SIN67314.1"/>
    </source>
</evidence>
<dbReference type="PATRIC" id="fig|29570.3.peg.608"/>
<keyword evidence="2" id="KW-0812">Transmembrane</keyword>
<feature type="transmembrane region" description="Helical" evidence="2">
    <location>
        <begin position="46"/>
        <end position="66"/>
    </location>
</feature>
<evidence type="ECO:0000313" key="5">
    <source>
        <dbReference type="Proteomes" id="UP000185024"/>
    </source>
</evidence>
<name>A0A0D7UZN2_9GAMM</name>
<evidence type="ECO:0000256" key="2">
    <source>
        <dbReference type="SAM" id="Phobius"/>
    </source>
</evidence>
<dbReference type="OrthoDB" id="6174536at2"/>
<dbReference type="Proteomes" id="UP000185024">
    <property type="component" value="Unassembled WGS sequence"/>
</dbReference>
<dbReference type="Proteomes" id="UP000503197">
    <property type="component" value="Chromosome"/>
</dbReference>
<evidence type="ECO:0000313" key="3">
    <source>
        <dbReference type="EMBL" id="BCA92638.1"/>
    </source>
</evidence>
<protein>
    <submittedName>
        <fullName evidence="4">Uncharacterized protein</fullName>
    </submittedName>
</protein>
<dbReference type="GeneID" id="97276997"/>
<feature type="region of interest" description="Disordered" evidence="1">
    <location>
        <begin position="1"/>
        <end position="39"/>
    </location>
</feature>